<dbReference type="Proteomes" id="UP000254939">
    <property type="component" value="Unassembled WGS sequence"/>
</dbReference>
<dbReference type="EMBL" id="NAAC01000042">
    <property type="protein sequence ID" value="RDJ03547.1"/>
    <property type="molecule type" value="Genomic_DNA"/>
</dbReference>
<evidence type="ECO:0000313" key="1">
    <source>
        <dbReference type="EMBL" id="RDJ03547.1"/>
    </source>
</evidence>
<sequence length="121" mass="13421">MSRSDTIGLAIAITGMSLMKGSEGATGVPSRSFSELFPHHPIGKRHITTTVSASTSLAHSHTLAWRFLTEANALDRRRSHRAHFRHYRRAGRAADHAVKLVREISIKDGTAWGGRFPMMLF</sequence>
<dbReference type="AlphaFoldDB" id="A0A370KHB9"/>
<organism evidence="1 2">
    <name type="scientific">Rhizobium grahamii</name>
    <dbReference type="NCBI Taxonomy" id="1120045"/>
    <lineage>
        <taxon>Bacteria</taxon>
        <taxon>Pseudomonadati</taxon>
        <taxon>Pseudomonadota</taxon>
        <taxon>Alphaproteobacteria</taxon>
        <taxon>Hyphomicrobiales</taxon>
        <taxon>Rhizobiaceae</taxon>
        <taxon>Rhizobium/Agrobacterium group</taxon>
        <taxon>Rhizobium</taxon>
    </lineage>
</organism>
<comment type="caution">
    <text evidence="1">The sequence shown here is derived from an EMBL/GenBank/DDBJ whole genome shotgun (WGS) entry which is preliminary data.</text>
</comment>
<name>A0A370KHB9_9HYPH</name>
<protein>
    <submittedName>
        <fullName evidence="1">Uncharacterized protein</fullName>
    </submittedName>
</protein>
<reference evidence="1 2" key="1">
    <citation type="submission" date="2017-03" db="EMBL/GenBank/DDBJ databases">
        <title>Genome analysis of Rhizobial strains effectives or ineffectives for nitrogen fixation isolated from bean seeds.</title>
        <authorList>
            <person name="Peralta H."/>
            <person name="Aguilar-Vera A."/>
            <person name="Mora Y."/>
            <person name="Vargas-Lagunas C."/>
            <person name="Girard L."/>
            <person name="Mora J."/>
        </authorList>
    </citation>
    <scope>NUCLEOTIDE SEQUENCE [LARGE SCALE GENOMIC DNA]</scope>
    <source>
        <strain evidence="1 2">CCGM3</strain>
    </source>
</reference>
<evidence type="ECO:0000313" key="2">
    <source>
        <dbReference type="Proteomes" id="UP000254939"/>
    </source>
</evidence>
<accession>A0A370KHB9</accession>
<proteinExistence type="predicted"/>
<gene>
    <name evidence="1" type="ORF">B5K06_29565</name>
</gene>